<evidence type="ECO:0000313" key="1">
    <source>
        <dbReference type="EMBL" id="KAF6018459.1"/>
    </source>
</evidence>
<proteinExistence type="predicted"/>
<accession>A0A7J7IX15</accession>
<evidence type="ECO:0000313" key="2">
    <source>
        <dbReference type="Proteomes" id="UP000593567"/>
    </source>
</evidence>
<organism evidence="1 2">
    <name type="scientific">Bugula neritina</name>
    <name type="common">Brown bryozoan</name>
    <name type="synonym">Sertularia neritina</name>
    <dbReference type="NCBI Taxonomy" id="10212"/>
    <lineage>
        <taxon>Eukaryota</taxon>
        <taxon>Metazoa</taxon>
        <taxon>Spiralia</taxon>
        <taxon>Lophotrochozoa</taxon>
        <taxon>Bryozoa</taxon>
        <taxon>Gymnolaemata</taxon>
        <taxon>Cheilostomatida</taxon>
        <taxon>Flustrina</taxon>
        <taxon>Buguloidea</taxon>
        <taxon>Bugulidae</taxon>
        <taxon>Bugula</taxon>
    </lineage>
</organism>
<keyword evidence="2" id="KW-1185">Reference proteome</keyword>
<sequence>MGVKNLSSRLACFPWWPYQVKTLAVGCLALKISVIPKFEVEILSSSEPMRLAVESECEWLSRSLDVMQFVSPARMFFLVKDRNSGRHWL</sequence>
<reference evidence="1" key="1">
    <citation type="submission" date="2020-06" db="EMBL/GenBank/DDBJ databases">
        <title>Draft genome of Bugula neritina, a colonial animal packing powerful symbionts and potential medicines.</title>
        <authorList>
            <person name="Rayko M."/>
        </authorList>
    </citation>
    <scope>NUCLEOTIDE SEQUENCE [LARGE SCALE GENOMIC DNA]</scope>
    <source>
        <strain evidence="1">Kwan_BN1</strain>
    </source>
</reference>
<dbReference type="EMBL" id="VXIV02003309">
    <property type="protein sequence ID" value="KAF6018459.1"/>
    <property type="molecule type" value="Genomic_DNA"/>
</dbReference>
<comment type="caution">
    <text evidence="1">The sequence shown here is derived from an EMBL/GenBank/DDBJ whole genome shotgun (WGS) entry which is preliminary data.</text>
</comment>
<dbReference type="AlphaFoldDB" id="A0A7J7IX15"/>
<dbReference type="Proteomes" id="UP000593567">
    <property type="component" value="Unassembled WGS sequence"/>
</dbReference>
<gene>
    <name evidence="1" type="ORF">EB796_023232</name>
</gene>
<protein>
    <submittedName>
        <fullName evidence="1">Uncharacterized protein</fullName>
    </submittedName>
</protein>
<name>A0A7J7IX15_BUGNE</name>